<sequence length="47" mass="5111">MNNSTFERVDFCAILASPAALLLFYLFLNKSLRVGSGSPFRGASDNV</sequence>
<organism evidence="2 3">
    <name type="scientific">Xenorhabdus bovienii (strain SS-2004)</name>
    <name type="common">Xenorhabdus nematophila subsp. bovienii</name>
    <dbReference type="NCBI Taxonomy" id="406818"/>
    <lineage>
        <taxon>Bacteria</taxon>
        <taxon>Pseudomonadati</taxon>
        <taxon>Pseudomonadota</taxon>
        <taxon>Gammaproteobacteria</taxon>
        <taxon>Enterobacterales</taxon>
        <taxon>Morganellaceae</taxon>
        <taxon>Xenorhabdus</taxon>
    </lineage>
</organism>
<gene>
    <name evidence="2" type="ordered locus">XBJ1_1491</name>
</gene>
<evidence type="ECO:0000256" key="1">
    <source>
        <dbReference type="SAM" id="Phobius"/>
    </source>
</evidence>
<keyword evidence="1" id="KW-0812">Transmembrane</keyword>
<proteinExistence type="predicted"/>
<dbReference type="HOGENOM" id="CLU_3174897_0_0_6"/>
<evidence type="ECO:0000313" key="3">
    <source>
        <dbReference type="Proteomes" id="UP000002045"/>
    </source>
</evidence>
<accession>D3V067</accession>
<name>D3V067_XENBS</name>
<feature type="transmembrane region" description="Helical" evidence="1">
    <location>
        <begin position="9"/>
        <end position="28"/>
    </location>
</feature>
<protein>
    <submittedName>
        <fullName evidence="2">Uncharacterized protein</fullName>
    </submittedName>
</protein>
<dbReference type="Proteomes" id="UP000002045">
    <property type="component" value="Chromosome"/>
</dbReference>
<keyword evidence="1" id="KW-0472">Membrane</keyword>
<keyword evidence="1" id="KW-1133">Transmembrane helix</keyword>
<evidence type="ECO:0000313" key="2">
    <source>
        <dbReference type="EMBL" id="CBJ80619.1"/>
    </source>
</evidence>
<dbReference type="STRING" id="406818.XBJ1_1491"/>
<reference evidence="2" key="1">
    <citation type="journal article" date="2011" name="PLoS ONE">
        <title>The entomopathogenic bacterial endosymbionts xenorhabdus and photorhabdus: convergent lifestyles from divergent genomes.</title>
        <authorList>
            <person name="Chaston J.M."/>
            <person name="Suen G."/>
            <person name="Tucker S.L."/>
            <person name="Andersen A.W."/>
            <person name="Bhasin A."/>
            <person name="Bode E."/>
            <person name="Bode H.B."/>
            <person name="Brachmann A.O."/>
            <person name="Cowles C.E."/>
            <person name="Cowles K.N."/>
            <person name="Darby C."/>
            <person name="de Leon L."/>
            <person name="Drace K."/>
            <person name="Du Z."/>
            <person name="Givaudan A."/>
            <person name="Herbert Tran E.E."/>
            <person name="Jewell K.A."/>
            <person name="Knack J.J."/>
            <person name="Krasomil-Osterfeld K.C."/>
            <person name="Kukor R."/>
            <person name="Lanois A."/>
            <person name="Latreille P."/>
            <person name="Leimgruber N.K."/>
            <person name="Lipke C.M."/>
            <person name="Liu R."/>
            <person name="Lu X."/>
            <person name="Martens E.C."/>
            <person name="Marri P.R."/>
            <person name="Medigue C."/>
            <person name="Menard M.L."/>
            <person name="Miller N.M."/>
            <person name="Morales-Soto N."/>
            <person name="Norton S."/>
            <person name="Ogier J.C."/>
            <person name="Orchard S.S."/>
            <person name="Park D."/>
            <person name="Park Y."/>
            <person name="Qurollo B.A."/>
            <person name="Sugar D.R."/>
            <person name="Richards G.R."/>
            <person name="Rouy Z."/>
            <person name="Slominski B."/>
            <person name="Slominski K."/>
            <person name="Snyder H."/>
            <person name="Tjaden B.C."/>
            <person name="van der Hoeven R."/>
            <person name="Welch R.D."/>
            <person name="Wheeler C."/>
            <person name="Xiang B."/>
            <person name="Barbazuk B."/>
            <person name="Gaudriault S."/>
            <person name="Goodner B."/>
            <person name="Slater S.C."/>
            <person name="Forst S."/>
            <person name="Goldman B.S."/>
            <person name="Goodrich-Blair H."/>
        </authorList>
    </citation>
    <scope>NUCLEOTIDE SEQUENCE [LARGE SCALE GENOMIC DNA]</scope>
    <source>
        <strain evidence="2">SS-2004</strain>
    </source>
</reference>
<dbReference type="AlphaFoldDB" id="D3V067"/>
<dbReference type="EMBL" id="FN667741">
    <property type="protein sequence ID" value="CBJ80619.1"/>
    <property type="molecule type" value="Genomic_DNA"/>
</dbReference>
<dbReference type="KEGG" id="xbo:XBJ1_1491"/>